<evidence type="ECO:0000313" key="1">
    <source>
        <dbReference type="EMBL" id="KAG5840143.1"/>
    </source>
</evidence>
<comment type="caution">
    <text evidence="1">The sequence shown here is derived from an EMBL/GenBank/DDBJ whole genome shotgun (WGS) entry which is preliminary data.</text>
</comment>
<protein>
    <submittedName>
        <fullName evidence="1">Uncharacterized protein</fullName>
    </submittedName>
</protein>
<proteinExistence type="predicted"/>
<reference evidence="1" key="1">
    <citation type="submission" date="2021-01" db="EMBL/GenBank/DDBJ databases">
        <title>A chromosome-scale assembly of European eel, Anguilla anguilla.</title>
        <authorList>
            <person name="Henkel C."/>
            <person name="Jong-Raadsen S.A."/>
            <person name="Dufour S."/>
            <person name="Weltzien F.-A."/>
            <person name="Palstra A.P."/>
            <person name="Pelster B."/>
            <person name="Spaink H.P."/>
            <person name="Van Den Thillart G.E."/>
            <person name="Jansen H."/>
            <person name="Zahm M."/>
            <person name="Klopp C."/>
            <person name="Cedric C."/>
            <person name="Louis A."/>
            <person name="Berthelot C."/>
            <person name="Parey E."/>
            <person name="Roest Crollius H."/>
            <person name="Montfort J."/>
            <person name="Robinson-Rechavi M."/>
            <person name="Bucao C."/>
            <person name="Bouchez O."/>
            <person name="Gislard M."/>
            <person name="Lluch J."/>
            <person name="Milhes M."/>
            <person name="Lampietro C."/>
            <person name="Lopez Roques C."/>
            <person name="Donnadieu C."/>
            <person name="Braasch I."/>
            <person name="Desvignes T."/>
            <person name="Postlethwait J."/>
            <person name="Bobe J."/>
            <person name="Guiguen Y."/>
            <person name="Dirks R."/>
        </authorList>
    </citation>
    <scope>NUCLEOTIDE SEQUENCE</scope>
    <source>
        <strain evidence="1">Tag_6206</strain>
        <tissue evidence="1">Liver</tissue>
    </source>
</reference>
<keyword evidence="2" id="KW-1185">Reference proteome</keyword>
<organism evidence="1 2">
    <name type="scientific">Anguilla anguilla</name>
    <name type="common">European freshwater eel</name>
    <name type="synonym">Muraena anguilla</name>
    <dbReference type="NCBI Taxonomy" id="7936"/>
    <lineage>
        <taxon>Eukaryota</taxon>
        <taxon>Metazoa</taxon>
        <taxon>Chordata</taxon>
        <taxon>Craniata</taxon>
        <taxon>Vertebrata</taxon>
        <taxon>Euteleostomi</taxon>
        <taxon>Actinopterygii</taxon>
        <taxon>Neopterygii</taxon>
        <taxon>Teleostei</taxon>
        <taxon>Anguilliformes</taxon>
        <taxon>Anguillidae</taxon>
        <taxon>Anguilla</taxon>
    </lineage>
</organism>
<accession>A0A9D3M7A2</accession>
<dbReference type="Proteomes" id="UP001044222">
    <property type="component" value="Chromosome 11"/>
</dbReference>
<evidence type="ECO:0000313" key="2">
    <source>
        <dbReference type="Proteomes" id="UP001044222"/>
    </source>
</evidence>
<dbReference type="AlphaFoldDB" id="A0A9D3M7A2"/>
<gene>
    <name evidence="1" type="ORF">ANANG_G00214720</name>
</gene>
<sequence length="56" mass="6198">MRLVSSTSTDDDSVISQHFLLLRKFRGSRHSSRPSKINKTLTSSPSTVLISFSCGK</sequence>
<dbReference type="EMBL" id="JAFIRN010000011">
    <property type="protein sequence ID" value="KAG5840143.1"/>
    <property type="molecule type" value="Genomic_DNA"/>
</dbReference>
<name>A0A9D3M7A2_ANGAN</name>